<keyword evidence="2" id="KW-1185">Reference proteome</keyword>
<protein>
    <recommendedName>
        <fullName evidence="3">DUF4276 family protein</fullName>
    </recommendedName>
</protein>
<reference evidence="1 2" key="1">
    <citation type="submission" date="2021-08" db="EMBL/GenBank/DDBJ databases">
        <title>Draft genome sequence of Spirulina subsalsa with high tolerance to salinity and hype-accumulation of phycocyanin.</title>
        <authorList>
            <person name="Pei H."/>
            <person name="Jiang L."/>
        </authorList>
    </citation>
    <scope>NUCLEOTIDE SEQUENCE [LARGE SCALE GENOMIC DNA]</scope>
    <source>
        <strain evidence="1 2">FACHB-351</strain>
    </source>
</reference>
<evidence type="ECO:0000313" key="2">
    <source>
        <dbReference type="Proteomes" id="UP001526426"/>
    </source>
</evidence>
<proteinExistence type="predicted"/>
<dbReference type="EMBL" id="JAIHOM010000002">
    <property type="protein sequence ID" value="MCW6034757.1"/>
    <property type="molecule type" value="Genomic_DNA"/>
</dbReference>
<accession>A0ABT3KZT9</accession>
<sequence>MKIEIISEGQTEEKVCSKIVKILNIENLVPLDPDFKKKPNAESGGKDKLNELIRTKLREILKEQTVNFLILRDLDSHDGETEASILQSLTGVLQSFFAEREIQTTVNLLPHSIYPNIYMLEIIDLDFRLSLHIATKKWKKDFIKSTIDDYVLELALRQATINKLATKISIPPKRISAKITQEIPDLLKANADGQNDLVEAKDYVRLYAAILKLHTSPAVFAQKVMANANEEDIRDVFAALISAFEFVSSSPQA</sequence>
<organism evidence="1 2">
    <name type="scientific">Spirulina subsalsa FACHB-351</name>
    <dbReference type="NCBI Taxonomy" id="234711"/>
    <lineage>
        <taxon>Bacteria</taxon>
        <taxon>Bacillati</taxon>
        <taxon>Cyanobacteriota</taxon>
        <taxon>Cyanophyceae</taxon>
        <taxon>Spirulinales</taxon>
        <taxon>Spirulinaceae</taxon>
        <taxon>Spirulina</taxon>
    </lineage>
</organism>
<dbReference type="RefSeq" id="WP_265262412.1">
    <property type="nucleotide sequence ID" value="NZ_JAIHOM010000002.1"/>
</dbReference>
<evidence type="ECO:0000313" key="1">
    <source>
        <dbReference type="EMBL" id="MCW6034757.1"/>
    </source>
</evidence>
<dbReference type="Proteomes" id="UP001526426">
    <property type="component" value="Unassembled WGS sequence"/>
</dbReference>
<gene>
    <name evidence="1" type="ORF">K4A83_00500</name>
</gene>
<evidence type="ECO:0008006" key="3">
    <source>
        <dbReference type="Google" id="ProtNLM"/>
    </source>
</evidence>
<name>A0ABT3KZT9_9CYAN</name>
<comment type="caution">
    <text evidence="1">The sequence shown here is derived from an EMBL/GenBank/DDBJ whole genome shotgun (WGS) entry which is preliminary data.</text>
</comment>